<dbReference type="Pfam" id="PF02909">
    <property type="entry name" value="TetR_C_1"/>
    <property type="match status" value="1"/>
</dbReference>
<dbReference type="InterPro" id="IPR036271">
    <property type="entry name" value="Tet_transcr_reg_TetR-rel_C_sf"/>
</dbReference>
<dbReference type="GO" id="GO:0000976">
    <property type="term" value="F:transcription cis-regulatory region binding"/>
    <property type="evidence" value="ECO:0007669"/>
    <property type="project" value="TreeGrafter"/>
</dbReference>
<keyword evidence="2" id="KW-0805">Transcription regulation</keyword>
<dbReference type="InterPro" id="IPR003012">
    <property type="entry name" value="Tet_transcr_reg_TetR"/>
</dbReference>
<dbReference type="RefSeq" id="WP_091321600.1">
    <property type="nucleotide sequence ID" value="NZ_FMIB01000002.1"/>
</dbReference>
<dbReference type="Proteomes" id="UP000198605">
    <property type="component" value="Unassembled WGS sequence"/>
</dbReference>
<dbReference type="AlphaFoldDB" id="A0A1C6UAL0"/>
<dbReference type="PANTHER" id="PTHR30055:SF151">
    <property type="entry name" value="TRANSCRIPTIONAL REGULATORY PROTEIN"/>
    <property type="match status" value="1"/>
</dbReference>
<accession>A0A1C6UAL0</accession>
<dbReference type="InterPro" id="IPR050109">
    <property type="entry name" value="HTH-type_TetR-like_transc_reg"/>
</dbReference>
<dbReference type="SUPFAM" id="SSF48498">
    <property type="entry name" value="Tetracyclin repressor-like, C-terminal domain"/>
    <property type="match status" value="1"/>
</dbReference>
<dbReference type="Gene3D" id="1.10.357.10">
    <property type="entry name" value="Tetracycline Repressor, domain 2"/>
    <property type="match status" value="1"/>
</dbReference>
<gene>
    <name evidence="7" type="ORF">GA0070603_1124</name>
</gene>
<evidence type="ECO:0000256" key="2">
    <source>
        <dbReference type="ARBA" id="ARBA00023015"/>
    </source>
</evidence>
<dbReference type="EMBL" id="FMIB01000002">
    <property type="protein sequence ID" value="SCL51072.1"/>
    <property type="molecule type" value="Genomic_DNA"/>
</dbReference>
<keyword evidence="3 5" id="KW-0238">DNA-binding</keyword>
<dbReference type="PROSITE" id="PS50977">
    <property type="entry name" value="HTH_TETR_2"/>
    <property type="match status" value="1"/>
</dbReference>
<evidence type="ECO:0000256" key="4">
    <source>
        <dbReference type="ARBA" id="ARBA00023163"/>
    </source>
</evidence>
<dbReference type="InterPro" id="IPR004111">
    <property type="entry name" value="Repressor_TetR_C"/>
</dbReference>
<dbReference type="Pfam" id="PF00440">
    <property type="entry name" value="TetR_N"/>
    <property type="match status" value="1"/>
</dbReference>
<sequence length="213" mass="22358">MATTGQASGGRGDGRLTERGIYTAALRLIDADGVGALSMRKLAGVLGVNPMSLYHHVPNKAALLRGVKNLVAAQFRPRVDGGSWQEQLHRFAADFRALAHRHPNLIVHSLASPDFIEPEDPFWTGLTGLLHNAGLPVAEVARVGAVLTSLFSGFLLAEANGTLGRLATLQPAPTQATAATRSGADADGDARFEFAIQTLIAGLEAHLGPATSR</sequence>
<keyword evidence="8" id="KW-1185">Reference proteome</keyword>
<dbReference type="InterPro" id="IPR009057">
    <property type="entry name" value="Homeodomain-like_sf"/>
</dbReference>
<dbReference type="GeneID" id="43277790"/>
<name>A0A1C6UAL0_9ACTN</name>
<evidence type="ECO:0000313" key="7">
    <source>
        <dbReference type="EMBL" id="SCL51072.1"/>
    </source>
</evidence>
<evidence type="ECO:0000256" key="3">
    <source>
        <dbReference type="ARBA" id="ARBA00023125"/>
    </source>
</evidence>
<dbReference type="GO" id="GO:0045892">
    <property type="term" value="P:negative regulation of DNA-templated transcription"/>
    <property type="evidence" value="ECO:0007669"/>
    <property type="project" value="InterPro"/>
</dbReference>
<evidence type="ECO:0000313" key="8">
    <source>
        <dbReference type="Proteomes" id="UP000198605"/>
    </source>
</evidence>
<reference evidence="8" key="1">
    <citation type="submission" date="2016-06" db="EMBL/GenBank/DDBJ databases">
        <authorList>
            <person name="Varghese N."/>
            <person name="Submissions Spin"/>
        </authorList>
    </citation>
    <scope>NUCLEOTIDE SEQUENCE [LARGE SCALE GENOMIC DNA]</scope>
    <source>
        <strain evidence="8">DSM 44151</strain>
    </source>
</reference>
<protein>
    <submittedName>
        <fullName evidence="7">Transcriptional regulator, TetR family</fullName>
    </submittedName>
</protein>
<keyword evidence="4" id="KW-0804">Transcription</keyword>
<organism evidence="7 8">
    <name type="scientific">Micromonospora chersina</name>
    <dbReference type="NCBI Taxonomy" id="47854"/>
    <lineage>
        <taxon>Bacteria</taxon>
        <taxon>Bacillati</taxon>
        <taxon>Actinomycetota</taxon>
        <taxon>Actinomycetes</taxon>
        <taxon>Micromonosporales</taxon>
        <taxon>Micromonosporaceae</taxon>
        <taxon>Micromonospora</taxon>
    </lineage>
</organism>
<dbReference type="OrthoDB" id="329481at2"/>
<feature type="DNA-binding region" description="H-T-H motif" evidence="5">
    <location>
        <begin position="38"/>
        <end position="57"/>
    </location>
</feature>
<dbReference type="PRINTS" id="PR00400">
    <property type="entry name" value="TETREPRESSOR"/>
</dbReference>
<dbReference type="SUPFAM" id="SSF46689">
    <property type="entry name" value="Homeodomain-like"/>
    <property type="match status" value="1"/>
</dbReference>
<feature type="domain" description="HTH tetR-type" evidence="6">
    <location>
        <begin position="15"/>
        <end position="75"/>
    </location>
</feature>
<evidence type="ECO:0000259" key="6">
    <source>
        <dbReference type="PROSITE" id="PS50977"/>
    </source>
</evidence>
<keyword evidence="1" id="KW-0678">Repressor</keyword>
<dbReference type="InterPro" id="IPR001647">
    <property type="entry name" value="HTH_TetR"/>
</dbReference>
<evidence type="ECO:0000256" key="1">
    <source>
        <dbReference type="ARBA" id="ARBA00022491"/>
    </source>
</evidence>
<proteinExistence type="predicted"/>
<dbReference type="GO" id="GO:0046677">
    <property type="term" value="P:response to antibiotic"/>
    <property type="evidence" value="ECO:0007669"/>
    <property type="project" value="InterPro"/>
</dbReference>
<dbReference type="GO" id="GO:0003700">
    <property type="term" value="F:DNA-binding transcription factor activity"/>
    <property type="evidence" value="ECO:0007669"/>
    <property type="project" value="TreeGrafter"/>
</dbReference>
<dbReference type="PANTHER" id="PTHR30055">
    <property type="entry name" value="HTH-TYPE TRANSCRIPTIONAL REGULATOR RUTR"/>
    <property type="match status" value="1"/>
</dbReference>
<evidence type="ECO:0000256" key="5">
    <source>
        <dbReference type="PROSITE-ProRule" id="PRU00335"/>
    </source>
</evidence>
<dbReference type="STRING" id="47854.GA0070603_1124"/>